<gene>
    <name evidence="3" type="ORF">SAMN04489797_0654</name>
</gene>
<feature type="chain" id="PRO_5009255763" evidence="1">
    <location>
        <begin position="25"/>
        <end position="1273"/>
    </location>
</feature>
<evidence type="ECO:0000259" key="2">
    <source>
        <dbReference type="Pfam" id="PF01833"/>
    </source>
</evidence>
<name>A0A1H1NNX2_9FLAO</name>
<dbReference type="CDD" id="cd00603">
    <property type="entry name" value="IPT_PCSR"/>
    <property type="match status" value="1"/>
</dbReference>
<dbReference type="NCBIfam" id="TIGR04131">
    <property type="entry name" value="Bac_Flav_CTERM"/>
    <property type="match status" value="1"/>
</dbReference>
<dbReference type="InterPro" id="IPR026341">
    <property type="entry name" value="T9SS_type_B"/>
</dbReference>
<dbReference type="Gene3D" id="2.60.40.10">
    <property type="entry name" value="Immunoglobulins"/>
    <property type="match status" value="1"/>
</dbReference>
<sequence length="1273" mass="136142">MKRIKLLIYFSYFFCLSSISHTYAVNSSKIIKDYNFCPAPVINTFSPESGPENTLITINGSNFNAAVSVFIDGISASFSIIDDNQITAIIPAGTSDSSSISIISNGGCSGIASTEFTMLTSDCDTADIYISEIYDANRGDYAVIELYNPTSSPVVIDNIYVIERFGDVGNATPNNIFDNITGTIPPMDTFIIQMGSGTNCSPLSVDFNIPTGINDNDEFKLYKNGVLIDIVNSPDERGYTVIRNADAPIPQTTYDSSDWSINSSENCSDLDSHTADPIEDNTPEIIDPITQTICENGSVTFATSLNNSIFQYQWKVLDTSGNWVNVPNASPYSNPQNSWLDITNAPLSFNGNQYYCEVTYSSCPLITNAAQLIIENPTVDTLSDQSVCSEYILPSLTDGNYYTATNGGGTQLNAGDSISTAQTIYIFNEIGTAPNTCSNESSFDVSITGAPNVDTLANQTVCSEYILPTLTDGNYFTGPNGTGSPLSAGDAITTTQTIYIYNETGTAPNTCTNESSFEVTVSGTPNVDILSDQTECASYTLPFLTNGNYFTGTNGTGTQLNAGDIISTSQTIYIFVQIGTAPDTCSNESSFDVSITGAPNVDTLANQTVCSEYTLPTLTDGNYFTGPNGTGSPLSAGDVITTTQTIYIYNETGTAPNTCTNESSFEVNVSGTPNVDILSDQTECASYTLPSLTNGNYFTGTNGTGTPLNAGDIISTSQTIYIFVQIGTAPDTCSNESSFDVSITGAPNVDTLANQTVCSEYTLPTLTDGNYFTGPNGTGSPLSAGDVITTTQTIYIYNETGTAPNTCTNESSFEVTVSGTPNVDILSDQTECASYTLPSLTNGNYFTGTNGTGTPLNAGDIISTSQTIYIFVEIGTAPDTCSNESSFDVSITGAPNVDTLANQTVCSEYILPTLTDGNYFTGPNGTGSPLSAGDVITTTQTIYIYNETGTAPNTCTNESSFEVTVSGTPNVDILSDQTECASYTLPSLTNGNYFTGTNGTGTPLNAGDIISTSQTIYIFVEIGTAPDTCSNESSFDVSITGAPNVDTLANQTVCSEYILPTLTDGNYFTGPNGTGSPLSAGDVITTTQTIYIYNETGTAPNTCTNESSFEVNVNDAFDFTLDASNISIMNNTVTVTMSDLSIDYVYAVDFSSVQSSNIFTNLSEGIHTLYVSDANNCVIKSLTFEIEFDLFIPVFFTPNNDTYNDYWTVIDRNHIVKEILIFNRYGKLIKQLIPSNYSWDGYYNGKMLESNDFWYLITLVNGEELRGHFALKH</sequence>
<dbReference type="Pfam" id="PF13585">
    <property type="entry name" value="CHU_C"/>
    <property type="match status" value="1"/>
</dbReference>
<reference evidence="3 4" key="1">
    <citation type="submission" date="2016-10" db="EMBL/GenBank/DDBJ databases">
        <authorList>
            <person name="Varghese N."/>
            <person name="Submissions S."/>
        </authorList>
    </citation>
    <scope>NUCLEOTIDE SEQUENCE [LARGE SCALE GENOMIC DNA]</scope>
    <source>
        <strain evidence="3 4">RHA_55</strain>
    </source>
</reference>
<dbReference type="EMBL" id="LT629774">
    <property type="protein sequence ID" value="SDS00603.1"/>
    <property type="molecule type" value="Genomic_DNA"/>
</dbReference>
<dbReference type="RefSeq" id="WP_092444212.1">
    <property type="nucleotide sequence ID" value="NZ_LT629774.1"/>
</dbReference>
<protein>
    <submittedName>
        <fullName evidence="3">Gliding motility-associated C-terminal domain-containing protein</fullName>
    </submittedName>
</protein>
<feature type="domain" description="IPT/TIG" evidence="2">
    <location>
        <begin position="40"/>
        <end position="111"/>
    </location>
</feature>
<organism evidence="3 4">
    <name type="scientific">Winogradskyella sediminis</name>
    <dbReference type="NCBI Taxonomy" id="1382466"/>
    <lineage>
        <taxon>Bacteria</taxon>
        <taxon>Pseudomonadati</taxon>
        <taxon>Bacteroidota</taxon>
        <taxon>Flavobacteriia</taxon>
        <taxon>Flavobacteriales</taxon>
        <taxon>Flavobacteriaceae</taxon>
        <taxon>Winogradskyella</taxon>
    </lineage>
</organism>
<dbReference type="Pfam" id="PF01833">
    <property type="entry name" value="TIG"/>
    <property type="match status" value="1"/>
</dbReference>
<dbReference type="SUPFAM" id="SSF81296">
    <property type="entry name" value="E set domains"/>
    <property type="match status" value="1"/>
</dbReference>
<dbReference type="AlphaFoldDB" id="A0A1H1NNX2"/>
<dbReference type="STRING" id="1249933.SAMN04489797_0654"/>
<dbReference type="Proteomes" id="UP000198963">
    <property type="component" value="Chromosome I"/>
</dbReference>
<evidence type="ECO:0000313" key="3">
    <source>
        <dbReference type="EMBL" id="SDS00603.1"/>
    </source>
</evidence>
<dbReference type="InterPro" id="IPR002909">
    <property type="entry name" value="IPT_dom"/>
</dbReference>
<keyword evidence="1" id="KW-0732">Signal</keyword>
<evidence type="ECO:0000256" key="1">
    <source>
        <dbReference type="SAM" id="SignalP"/>
    </source>
</evidence>
<evidence type="ECO:0000313" key="4">
    <source>
        <dbReference type="Proteomes" id="UP000198963"/>
    </source>
</evidence>
<proteinExistence type="predicted"/>
<feature type="signal peptide" evidence="1">
    <location>
        <begin position="1"/>
        <end position="24"/>
    </location>
</feature>
<dbReference type="InterPro" id="IPR013783">
    <property type="entry name" value="Ig-like_fold"/>
</dbReference>
<accession>A0A1H1NNX2</accession>
<dbReference type="InterPro" id="IPR014756">
    <property type="entry name" value="Ig_E-set"/>
</dbReference>
<keyword evidence="4" id="KW-1185">Reference proteome</keyword>